<dbReference type="PROSITE" id="PS51645">
    <property type="entry name" value="PHR_CRY_ALPHA_BETA"/>
    <property type="match status" value="1"/>
</dbReference>
<dbReference type="InterPro" id="IPR052219">
    <property type="entry name" value="Photolyase_Class-2"/>
</dbReference>
<dbReference type="RefSeq" id="YP_009116981.1">
    <property type="nucleotide sequence ID" value="NC_026268.1"/>
</dbReference>
<name>A0A0B4ZZF5_9ABAC</name>
<dbReference type="Gene3D" id="1.25.40.80">
    <property type="match status" value="1"/>
</dbReference>
<dbReference type="Gene3D" id="3.40.50.620">
    <property type="entry name" value="HUPs"/>
    <property type="match status" value="1"/>
</dbReference>
<evidence type="ECO:0000313" key="3">
    <source>
        <dbReference type="Proteomes" id="UP000203835"/>
    </source>
</evidence>
<keyword evidence="3" id="KW-1185">Reference proteome</keyword>
<evidence type="ECO:0000259" key="1">
    <source>
        <dbReference type="PROSITE" id="PS51645"/>
    </source>
</evidence>
<dbReference type="Proteomes" id="UP000203835">
    <property type="component" value="Segment"/>
</dbReference>
<proteinExistence type="predicted"/>
<reference evidence="2 3" key="1">
    <citation type="journal article" date="2013" name="J. Invertebr. Pathol.">
        <title>Pseudoplusia includens single nucleopolyhedrovirus: genetic diversity, phylogeny and hypervariability of the pif-2 gene.</title>
        <authorList>
            <person name="Craveiro S.R."/>
            <person name="Melo F.L."/>
            <person name="Ribeiro Z.M."/>
            <person name="Ribeiro B.M."/>
            <person name="Bao S.N."/>
            <person name="Inglis P.W."/>
            <person name="Castro M.E."/>
        </authorList>
    </citation>
    <scope>NUCLEOTIDE SEQUENCE [LARGE SCALE GENOMIC DNA]</scope>
</reference>
<dbReference type="EMBL" id="KJ631622">
    <property type="protein sequence ID" value="AJD80758.1"/>
    <property type="molecule type" value="Genomic_DNA"/>
</dbReference>
<dbReference type="Gene3D" id="1.10.579.10">
    <property type="entry name" value="DNA Cyclobutane Dipyrimidine Photolyase, subunit A, domain 3"/>
    <property type="match status" value="1"/>
</dbReference>
<dbReference type="InterPro" id="IPR006050">
    <property type="entry name" value="DNA_photolyase_N"/>
</dbReference>
<accession>A0A0B4ZZF5</accession>
<dbReference type="FunFam" id="3.40.50.620:FF:000110">
    <property type="entry name" value="Deoxyribodipyrimidine photolyase"/>
    <property type="match status" value="1"/>
</dbReference>
<dbReference type="SUPFAM" id="SSF48173">
    <property type="entry name" value="Cryptochrome/photolyase FAD-binding domain"/>
    <property type="match status" value="1"/>
</dbReference>
<keyword evidence="2" id="KW-0456">Lyase</keyword>
<dbReference type="GeneID" id="22974435"/>
<dbReference type="SUPFAM" id="SSF52425">
    <property type="entry name" value="Cryptochrome/photolyase, N-terminal domain"/>
    <property type="match status" value="1"/>
</dbReference>
<reference evidence="2 3" key="2">
    <citation type="journal article" date="2015" name="BMC Genomics">
        <title>The genome sequence of Pseudoplusia includens single nucleopolyhedrovirus and an analysis of p26 gene evolution in the baculoviruses.</title>
        <authorList>
            <person name="Craveiro S.R."/>
            <person name="Inglis P.W."/>
            <person name="Togawa R.C."/>
            <person name="Grynberg P."/>
            <person name="Melo F.L."/>
            <person name="Ribeiro Z.M.A."/>
            <person name="Ribeiro B.M."/>
            <person name="Bao S.N."/>
            <person name="Castro M.E.B."/>
        </authorList>
    </citation>
    <scope>NUCLEOTIDE SEQUENCE [LARGE SCALE GENOMIC DNA]</scope>
</reference>
<dbReference type="InterPro" id="IPR036134">
    <property type="entry name" value="Crypto/Photolyase_FAD-like_sf"/>
</dbReference>
<dbReference type="KEGG" id="vg:22974435"/>
<dbReference type="OrthoDB" id="4728at10239"/>
<dbReference type="GO" id="GO:0016829">
    <property type="term" value="F:lyase activity"/>
    <property type="evidence" value="ECO:0007669"/>
    <property type="project" value="UniProtKB-KW"/>
</dbReference>
<dbReference type="PANTHER" id="PTHR10211">
    <property type="entry name" value="DEOXYRIBODIPYRIMIDINE PHOTOLYASE"/>
    <property type="match status" value="1"/>
</dbReference>
<feature type="domain" description="Photolyase/cryptochrome alpha/beta" evidence="1">
    <location>
        <begin position="58"/>
        <end position="190"/>
    </location>
</feature>
<protein>
    <submittedName>
        <fullName evidence="2">Photolyase</fullName>
    </submittedName>
</protein>
<dbReference type="InterPro" id="IPR036155">
    <property type="entry name" value="Crypto/Photolyase_N_sf"/>
</dbReference>
<dbReference type="InterPro" id="IPR014729">
    <property type="entry name" value="Rossmann-like_a/b/a_fold"/>
</dbReference>
<organism evidence="2 3">
    <name type="scientific">Pseudoplusia includens SNPV IE</name>
    <dbReference type="NCBI Taxonomy" id="1592335"/>
    <lineage>
        <taxon>Viruses</taxon>
        <taxon>Viruses incertae sedis</taxon>
        <taxon>Naldaviricetes</taxon>
        <taxon>Lefavirales</taxon>
        <taxon>Baculoviridae</taxon>
        <taxon>Alphabaculovirus</taxon>
        <taxon>Alphabaculovirus chrincludentis</taxon>
        <taxon>Alphabaculovirus alterchrincludentis</taxon>
    </lineage>
</organism>
<evidence type="ECO:0000313" key="2">
    <source>
        <dbReference type="EMBL" id="AJD80758.1"/>
    </source>
</evidence>
<gene>
    <name evidence="2" type="primary">ORF-68</name>
</gene>
<dbReference type="PANTHER" id="PTHR10211:SF0">
    <property type="entry name" value="DEOXYRIBODIPYRIMIDINE PHOTO-LYASE"/>
    <property type="match status" value="1"/>
</dbReference>
<sequence length="510" mass="60634">MSLKYKQLKKQKVVNTQYLLMNQFTNCRQINVGKLCDPRRIINLNGLEVPNYDVTKKGGVIYWMRRDCRVQDNWAMIHAQYLAFKTQSPLYVVYCMPKSNLYATRRQYEFLIDGLISVSEECIQLDITFVMLDDCAEVVLIDWVRKHDICAVICDFSPLKREIKAIDNIFQNFPPDVYFAQVDAHNVVPCWLVSNQPIFDTFRDKINEQLQNYLKPFPIVVKHPHKSVVPVESSTNTYIDWYALITSRNIDQYIDTVKWTKAGYRPAMLRLASFIEFSLYMYNNRLENAFSINQSDLSPFFHFGFLSTQRVIYYLTFYILKTRGRYGSKGKLKKNVERFLENLLYRREYADNYCLFNANYNKFKILVEHNRYYFEHHTTVYLYSLEELEFSQTYDVLWNKTQNDLREHGKIYPTLRVYWAKKILEWSATPEEAFNRAIYLNQRYALDSNDPCEYVGCLYAMNGLLAAGQSKMYVTGKINDTEIRYEISSCKIQDYVCNYNSYKFDYIFKK</sequence>
<dbReference type="Pfam" id="PF00875">
    <property type="entry name" value="DNA_photolyase"/>
    <property type="match status" value="1"/>
</dbReference>